<dbReference type="AlphaFoldDB" id="A0A1I6SIX8"/>
<name>A0A1I6SIX8_9BACI</name>
<sequence length="291" mass="32268">MNKTSKYLLTIAICFSLLIPTFNMSVFASASESDNSFTFVDENNNKITLVQESDGTIKQYLNDEITNSSKVDKKNNTLVEVEYDNGKLSNVEESNIEDLITDADPKSELSSYEIGPSTQIASPSNLIVLNASSAFPYSSGYSYVKSYKDLIFGYTTKGYKKSSGSSFTSEKKIHLLRDMTLSTAVSLLISALGGSVTWSIAAGALTATLSSALINGVLTKDIDTKAHYETKWETWLGIVKGWNYYKNSGKKYLRVMIDSPSRETLKYTGPVGYVYSYDTFLRDSIIDYTNR</sequence>
<evidence type="ECO:0000313" key="4">
    <source>
        <dbReference type="Proteomes" id="UP000199139"/>
    </source>
</evidence>
<keyword evidence="5" id="KW-1185">Reference proteome</keyword>
<evidence type="ECO:0000256" key="1">
    <source>
        <dbReference type="SAM" id="SignalP"/>
    </source>
</evidence>
<evidence type="ECO:0000313" key="3">
    <source>
        <dbReference type="EMBL" id="SFS76810.1"/>
    </source>
</evidence>
<reference evidence="2 5" key="2">
    <citation type="submission" date="2019-07" db="EMBL/GenBank/DDBJ databases">
        <title>Whole genome shotgun sequence of Halolactibacillus miurensis NBRC 100873.</title>
        <authorList>
            <person name="Hosoyama A."/>
            <person name="Uohara A."/>
            <person name="Ohji S."/>
            <person name="Ichikawa N."/>
        </authorList>
    </citation>
    <scope>NUCLEOTIDE SEQUENCE [LARGE SCALE GENOMIC DNA]</scope>
    <source>
        <strain evidence="2 5">NBRC 100873</strain>
    </source>
</reference>
<gene>
    <name evidence="2" type="ORF">HMI01_10610</name>
    <name evidence="3" type="ORF">SAMN05421668_10981</name>
</gene>
<reference evidence="3 4" key="1">
    <citation type="submission" date="2016-10" db="EMBL/GenBank/DDBJ databases">
        <authorList>
            <person name="de Groot N.N."/>
        </authorList>
    </citation>
    <scope>NUCLEOTIDE SEQUENCE [LARGE SCALE GENOMIC DNA]</scope>
    <source>
        <strain evidence="3 4">DSM 17074</strain>
    </source>
</reference>
<keyword evidence="1" id="KW-0732">Signal</keyword>
<evidence type="ECO:0000313" key="2">
    <source>
        <dbReference type="EMBL" id="GEM04073.1"/>
    </source>
</evidence>
<dbReference type="Proteomes" id="UP000199139">
    <property type="component" value="Unassembled WGS sequence"/>
</dbReference>
<proteinExistence type="predicted"/>
<dbReference type="EMBL" id="BJWJ01000008">
    <property type="protein sequence ID" value="GEM04073.1"/>
    <property type="molecule type" value="Genomic_DNA"/>
</dbReference>
<feature type="chain" id="PRO_5038726560" evidence="1">
    <location>
        <begin position="31"/>
        <end position="291"/>
    </location>
</feature>
<dbReference type="EMBL" id="FPAI01000009">
    <property type="protein sequence ID" value="SFS76810.1"/>
    <property type="molecule type" value="Genomic_DNA"/>
</dbReference>
<evidence type="ECO:0000313" key="5">
    <source>
        <dbReference type="Proteomes" id="UP000321773"/>
    </source>
</evidence>
<accession>A0A1I6SIX8</accession>
<organism evidence="3 4">
    <name type="scientific">Halolactibacillus miurensis</name>
    <dbReference type="NCBI Taxonomy" id="306541"/>
    <lineage>
        <taxon>Bacteria</taxon>
        <taxon>Bacillati</taxon>
        <taxon>Bacillota</taxon>
        <taxon>Bacilli</taxon>
        <taxon>Bacillales</taxon>
        <taxon>Bacillaceae</taxon>
        <taxon>Halolactibacillus</taxon>
    </lineage>
</organism>
<dbReference type="RefSeq" id="WP_062323382.1">
    <property type="nucleotide sequence ID" value="NZ_BJWJ01000008.1"/>
</dbReference>
<dbReference type="Proteomes" id="UP000321773">
    <property type="component" value="Unassembled WGS sequence"/>
</dbReference>
<feature type="signal peptide" evidence="1">
    <location>
        <begin position="1"/>
        <end position="30"/>
    </location>
</feature>
<protein>
    <submittedName>
        <fullName evidence="3">Uncharacterized protein</fullName>
    </submittedName>
</protein>